<dbReference type="RefSeq" id="WP_022748507.1">
    <property type="nucleotide sequence ID" value="NC_022571.1"/>
</dbReference>
<dbReference type="Proteomes" id="UP000017118">
    <property type="component" value="Chromosome"/>
</dbReference>
<evidence type="ECO:0000256" key="1">
    <source>
        <dbReference type="SAM" id="SignalP"/>
    </source>
</evidence>
<keyword evidence="3" id="KW-1185">Reference proteome</keyword>
<reference evidence="2 3" key="1">
    <citation type="journal article" date="2013" name="Genome Announc.">
        <title>Complete Genome Sequence of the Solvent Producer Clostridium saccharobutylicum NCP262 (DSM 13864).</title>
        <authorList>
            <person name="Poehlein A."/>
            <person name="Hartwich K."/>
            <person name="Krabben P."/>
            <person name="Ehrenreich A."/>
            <person name="Liebl W."/>
            <person name="Durre P."/>
            <person name="Gottschalk G."/>
            <person name="Daniel R."/>
        </authorList>
    </citation>
    <scope>NUCLEOTIDE SEQUENCE [LARGE SCALE GENOMIC DNA]</scope>
    <source>
        <strain evidence="2">DSM 13864</strain>
    </source>
</reference>
<protein>
    <submittedName>
        <fullName evidence="2">Uncharacterized protein</fullName>
    </submittedName>
</protein>
<accession>U5MV65</accession>
<dbReference type="eggNOG" id="ENOG5030FNV">
    <property type="taxonomic scope" value="Bacteria"/>
</dbReference>
<evidence type="ECO:0000313" key="2">
    <source>
        <dbReference type="EMBL" id="AGX44694.1"/>
    </source>
</evidence>
<sequence length="105" mass="11688">MKKSTAIFLTVLFLSVGMIKMSPLAQANNLKEGFYKMNDLNLEPNKEYDIQNLSPSSAVYILVFDKNNVVQQSLRLQVKSGKYKLSPLPENYTIAIVGDGDVSIS</sequence>
<dbReference type="HOGENOM" id="CLU_173862_1_1_9"/>
<dbReference type="AlphaFoldDB" id="U5MV65"/>
<organism evidence="2 3">
    <name type="scientific">Clostridium saccharobutylicum DSM 13864</name>
    <dbReference type="NCBI Taxonomy" id="1345695"/>
    <lineage>
        <taxon>Bacteria</taxon>
        <taxon>Bacillati</taxon>
        <taxon>Bacillota</taxon>
        <taxon>Clostridia</taxon>
        <taxon>Eubacteriales</taxon>
        <taxon>Clostridiaceae</taxon>
        <taxon>Clostridium</taxon>
    </lineage>
</organism>
<dbReference type="GeneID" id="55476041"/>
<feature type="chain" id="PRO_5009976488" evidence="1">
    <location>
        <begin position="28"/>
        <end position="105"/>
    </location>
</feature>
<gene>
    <name evidence="2" type="ORF">CLSA_c37330</name>
</gene>
<dbReference type="EMBL" id="CP006721">
    <property type="protein sequence ID" value="AGX44694.1"/>
    <property type="molecule type" value="Genomic_DNA"/>
</dbReference>
<name>U5MV65_CLOSA</name>
<dbReference type="PATRIC" id="fig|1345695.10.peg.833"/>
<dbReference type="KEGG" id="csb:CLSA_c37330"/>
<feature type="signal peptide" evidence="1">
    <location>
        <begin position="1"/>
        <end position="27"/>
    </location>
</feature>
<keyword evidence="1" id="KW-0732">Signal</keyword>
<evidence type="ECO:0000313" key="3">
    <source>
        <dbReference type="Proteomes" id="UP000017118"/>
    </source>
</evidence>
<dbReference type="OrthoDB" id="1924904at2"/>
<proteinExistence type="predicted"/>